<dbReference type="AlphaFoldDB" id="A0AAV1RUG0"/>
<dbReference type="InterPro" id="IPR006527">
    <property type="entry name" value="F-box-assoc_dom_typ1"/>
</dbReference>
<dbReference type="Pfam" id="PF07734">
    <property type="entry name" value="FBA_1"/>
    <property type="match status" value="1"/>
</dbReference>
<name>A0AAV1RUG0_9ROSI</name>
<organism evidence="2 3">
    <name type="scientific">Dovyalis caffra</name>
    <dbReference type="NCBI Taxonomy" id="77055"/>
    <lineage>
        <taxon>Eukaryota</taxon>
        <taxon>Viridiplantae</taxon>
        <taxon>Streptophyta</taxon>
        <taxon>Embryophyta</taxon>
        <taxon>Tracheophyta</taxon>
        <taxon>Spermatophyta</taxon>
        <taxon>Magnoliopsida</taxon>
        <taxon>eudicotyledons</taxon>
        <taxon>Gunneridae</taxon>
        <taxon>Pentapetalae</taxon>
        <taxon>rosids</taxon>
        <taxon>fabids</taxon>
        <taxon>Malpighiales</taxon>
        <taxon>Salicaceae</taxon>
        <taxon>Flacourtieae</taxon>
        <taxon>Dovyalis</taxon>
    </lineage>
</organism>
<accession>A0AAV1RUG0</accession>
<dbReference type="Proteomes" id="UP001314170">
    <property type="component" value="Unassembled WGS sequence"/>
</dbReference>
<keyword evidence="3" id="KW-1185">Reference proteome</keyword>
<protein>
    <recommendedName>
        <fullName evidence="1">F-box domain-containing protein</fullName>
    </recommendedName>
</protein>
<dbReference type="CDD" id="cd22157">
    <property type="entry name" value="F-box_AtFBW1-like"/>
    <property type="match status" value="1"/>
</dbReference>
<dbReference type="Pfam" id="PF00646">
    <property type="entry name" value="F-box"/>
    <property type="match status" value="1"/>
</dbReference>
<dbReference type="EMBL" id="CAWUPB010001159">
    <property type="protein sequence ID" value="CAK7340339.1"/>
    <property type="molecule type" value="Genomic_DNA"/>
</dbReference>
<dbReference type="SMART" id="SM00256">
    <property type="entry name" value="FBOX"/>
    <property type="match status" value="1"/>
</dbReference>
<dbReference type="InterPro" id="IPR036047">
    <property type="entry name" value="F-box-like_dom_sf"/>
</dbReference>
<dbReference type="PROSITE" id="PS50181">
    <property type="entry name" value="FBOX"/>
    <property type="match status" value="1"/>
</dbReference>
<reference evidence="2 3" key="1">
    <citation type="submission" date="2024-01" db="EMBL/GenBank/DDBJ databases">
        <authorList>
            <person name="Waweru B."/>
        </authorList>
    </citation>
    <scope>NUCLEOTIDE SEQUENCE [LARGE SCALE GENOMIC DNA]</scope>
</reference>
<evidence type="ECO:0000313" key="2">
    <source>
        <dbReference type="EMBL" id="CAK7340339.1"/>
    </source>
</evidence>
<proteinExistence type="predicted"/>
<dbReference type="PANTHER" id="PTHR31672">
    <property type="entry name" value="BNACNNG10540D PROTEIN"/>
    <property type="match status" value="1"/>
</dbReference>
<evidence type="ECO:0000313" key="3">
    <source>
        <dbReference type="Proteomes" id="UP001314170"/>
    </source>
</evidence>
<dbReference type="SUPFAM" id="SSF81383">
    <property type="entry name" value="F-box domain"/>
    <property type="match status" value="1"/>
</dbReference>
<feature type="domain" description="F-box" evidence="1">
    <location>
        <begin position="1"/>
        <end position="45"/>
    </location>
</feature>
<sequence>MSSYMPLELITKILSKLDIQTLLRCRSVSKQWCSLIDGNDFMKTHMNQSIKTNTNNTLFIIYEDGHLDLVDFDTLCRGNNPIFLQGHPITRLRKPIDLFIGSCNGLLSLAEEDGGILICNPSLQKYKHIPPFFPYTFNTILMFSSNGEMVFGRGYGFGYDAASNDYEVVRIVQFLKPDAQWKESEMTIYSAMKHLSWVIKMPYLVLAKNAMGVYLWGALHWIVSRFDNLTGTQVIVGFDLGVDEFREVPPPDYGDNVTSLDVGVLGGCLCAFAKFEGVGVDVWVMKEYGVKESWSKVFLISSSILCYNSVRPLGYSNEGGMVLLELDRERLLWYEIEKKRVVDFVTEGWKLDDFDAILCLNSLFVPMHEHPPTKKRKMVKNRDTIKIFETIKIHIGLVNLIQLEIEIASQSKVLKLERQVNYSLGYELLLLGSVPL</sequence>
<dbReference type="Gene3D" id="1.20.1280.50">
    <property type="match status" value="1"/>
</dbReference>
<dbReference type="InterPro" id="IPR001810">
    <property type="entry name" value="F-box_dom"/>
</dbReference>
<gene>
    <name evidence="2" type="ORF">DCAF_LOCUS15421</name>
</gene>
<dbReference type="InterPro" id="IPR050796">
    <property type="entry name" value="SCF_F-box_component"/>
</dbReference>
<comment type="caution">
    <text evidence="2">The sequence shown here is derived from an EMBL/GenBank/DDBJ whole genome shotgun (WGS) entry which is preliminary data.</text>
</comment>
<dbReference type="NCBIfam" id="TIGR01640">
    <property type="entry name" value="F_box_assoc_1"/>
    <property type="match status" value="1"/>
</dbReference>
<dbReference type="InterPro" id="IPR017451">
    <property type="entry name" value="F-box-assoc_interact_dom"/>
</dbReference>
<evidence type="ECO:0000259" key="1">
    <source>
        <dbReference type="PROSITE" id="PS50181"/>
    </source>
</evidence>
<dbReference type="PANTHER" id="PTHR31672:SF13">
    <property type="entry name" value="F-BOX PROTEIN CPR30-LIKE"/>
    <property type="match status" value="1"/>
</dbReference>